<keyword evidence="11" id="KW-0234">DNA repair</keyword>
<evidence type="ECO:0000256" key="6">
    <source>
        <dbReference type="ARBA" id="ARBA00022695"/>
    </source>
</evidence>
<keyword evidence="12" id="KW-0539">Nucleus</keyword>
<evidence type="ECO:0000256" key="4">
    <source>
        <dbReference type="ARBA" id="ARBA00022634"/>
    </source>
</evidence>
<dbReference type="AlphaFoldDB" id="A0A371GRV6"/>
<evidence type="ECO:0000256" key="9">
    <source>
        <dbReference type="ARBA" id="ARBA00022842"/>
    </source>
</evidence>
<dbReference type="GO" id="GO:0003684">
    <property type="term" value="F:damaged DNA binding"/>
    <property type="evidence" value="ECO:0007669"/>
    <property type="project" value="InterPro"/>
</dbReference>
<dbReference type="InterPro" id="IPR017961">
    <property type="entry name" value="DNA_pol_Y-fam_little_finger"/>
</dbReference>
<dbReference type="GO" id="GO:0070987">
    <property type="term" value="P:error-free translesion synthesis"/>
    <property type="evidence" value="ECO:0007669"/>
    <property type="project" value="TreeGrafter"/>
</dbReference>
<evidence type="ECO:0000256" key="13">
    <source>
        <dbReference type="SAM" id="MobiDB-lite"/>
    </source>
</evidence>
<evidence type="ECO:0000313" key="15">
    <source>
        <dbReference type="EMBL" id="RDX93279.1"/>
    </source>
</evidence>
<evidence type="ECO:0000313" key="16">
    <source>
        <dbReference type="Proteomes" id="UP000257109"/>
    </source>
</evidence>
<protein>
    <recommendedName>
        <fullName evidence="3">DNA repair protein REV1</fullName>
    </recommendedName>
</protein>
<organism evidence="15 16">
    <name type="scientific">Mucuna pruriens</name>
    <name type="common">Velvet bean</name>
    <name type="synonym">Dolichos pruriens</name>
    <dbReference type="NCBI Taxonomy" id="157652"/>
    <lineage>
        <taxon>Eukaryota</taxon>
        <taxon>Viridiplantae</taxon>
        <taxon>Streptophyta</taxon>
        <taxon>Embryophyta</taxon>
        <taxon>Tracheophyta</taxon>
        <taxon>Spermatophyta</taxon>
        <taxon>Magnoliopsida</taxon>
        <taxon>eudicotyledons</taxon>
        <taxon>Gunneridae</taxon>
        <taxon>Pentapetalae</taxon>
        <taxon>rosids</taxon>
        <taxon>fabids</taxon>
        <taxon>Fabales</taxon>
        <taxon>Fabaceae</taxon>
        <taxon>Papilionoideae</taxon>
        <taxon>50 kb inversion clade</taxon>
        <taxon>NPAAA clade</taxon>
        <taxon>indigoferoid/millettioid clade</taxon>
        <taxon>Phaseoleae</taxon>
        <taxon>Mucuna</taxon>
    </lineage>
</organism>
<dbReference type="InterPro" id="IPR036775">
    <property type="entry name" value="DNA_pol_Y-fam_lit_finger_sf"/>
</dbReference>
<keyword evidence="4" id="KW-0237">DNA synthesis</keyword>
<evidence type="ECO:0000259" key="14">
    <source>
        <dbReference type="Pfam" id="PF11799"/>
    </source>
</evidence>
<evidence type="ECO:0000256" key="3">
    <source>
        <dbReference type="ARBA" id="ARBA00020399"/>
    </source>
</evidence>
<dbReference type="GO" id="GO:0006281">
    <property type="term" value="P:DNA repair"/>
    <property type="evidence" value="ECO:0007669"/>
    <property type="project" value="UniProtKB-KW"/>
</dbReference>
<dbReference type="GO" id="GO:0017125">
    <property type="term" value="F:deoxycytidyl transferase activity"/>
    <property type="evidence" value="ECO:0007669"/>
    <property type="project" value="TreeGrafter"/>
</dbReference>
<dbReference type="SUPFAM" id="SSF100879">
    <property type="entry name" value="Lesion bypass DNA polymerase (Y-family), little finger domain"/>
    <property type="match status" value="1"/>
</dbReference>
<feature type="non-terminal residue" evidence="15">
    <location>
        <position position="1"/>
    </location>
</feature>
<keyword evidence="5" id="KW-0808">Transferase</keyword>
<dbReference type="EMBL" id="QJKJ01004650">
    <property type="protein sequence ID" value="RDX93279.1"/>
    <property type="molecule type" value="Genomic_DNA"/>
</dbReference>
<evidence type="ECO:0000256" key="5">
    <source>
        <dbReference type="ARBA" id="ARBA00022679"/>
    </source>
</evidence>
<dbReference type="Proteomes" id="UP000257109">
    <property type="component" value="Unassembled WGS sequence"/>
</dbReference>
<gene>
    <name evidence="15" type="primary">REV1</name>
    <name evidence="15" type="ORF">CR513_24481</name>
</gene>
<dbReference type="FunFam" id="3.30.1490.100:FF:000001">
    <property type="entry name" value="DNA repair protein REV1"/>
    <property type="match status" value="1"/>
</dbReference>
<keyword evidence="9" id="KW-0460">Magnesium</keyword>
<dbReference type="OrthoDB" id="427711at2759"/>
<feature type="region of interest" description="Disordered" evidence="13">
    <location>
        <begin position="1"/>
        <end position="47"/>
    </location>
</feature>
<keyword evidence="10" id="KW-0238">DNA-binding</keyword>
<evidence type="ECO:0000256" key="12">
    <source>
        <dbReference type="ARBA" id="ARBA00023242"/>
    </source>
</evidence>
<evidence type="ECO:0000256" key="10">
    <source>
        <dbReference type="ARBA" id="ARBA00023125"/>
    </source>
</evidence>
<sequence>MKEETVVRATEDGNTPDHIEKEDRRFLKSGRERPDLPSVGNPESKSVGADVNWGVRFRDTKDGCGVQGRTFTLKIKKRRKDADEPAKFMGCGDCENLSHSVTIPLATDSVEILQRIVKQLFGCFYIDVKDIRGIGLQVSRLESAEASKQGTAKYTLKSWLTSGYASIENQKYPMDNDKQNMDSTSNCACRDLQGSSVQMDNKIPNNQASTDPISTPPPLCNLDIEVIRNLPPEVFSELNEIYGGKLIDYIANRKSTSESSSPSGKSFLDQETINKEGELSYSELIPRNNLLSKDKYEADTGEGEAVQYSGRGPYFQVTHHSSFEKDDLLPSSLSQVDGSVFKQLPEDLKAVIVEQLPAHRRPEIFSNVVVVPPVENHSVSVGVEISENFHGSSYHDSLWDGNPPNWVGMFKVSSCLILKKFAEMYYKSGLASTLSSVLHQIISEFYELNLAQQFSDETLNIMCELLRQYIKVKIERDIEEIYICFRLLKRSQQLVISKPVGIATLVYVHCTTQQLATSFFVFYNRQIRIIFGHGQGVTVKWKDCSSVDFQKAEDQLIFCNHGITGIGDHTFFQSN</sequence>
<evidence type="ECO:0000256" key="8">
    <source>
        <dbReference type="ARBA" id="ARBA00022763"/>
    </source>
</evidence>
<feature type="domain" description="DNA polymerase Y-family little finger" evidence="14">
    <location>
        <begin position="65"/>
        <end position="149"/>
    </location>
</feature>
<dbReference type="GO" id="GO:0003887">
    <property type="term" value="F:DNA-directed DNA polymerase activity"/>
    <property type="evidence" value="ECO:0007669"/>
    <property type="project" value="TreeGrafter"/>
</dbReference>
<evidence type="ECO:0000256" key="1">
    <source>
        <dbReference type="ARBA" id="ARBA00004123"/>
    </source>
</evidence>
<comment type="subcellular location">
    <subcellularLocation>
        <location evidence="1">Nucleus</location>
    </subcellularLocation>
</comment>
<feature type="compositionally biased region" description="Basic and acidic residues" evidence="13">
    <location>
        <begin position="1"/>
        <end position="35"/>
    </location>
</feature>
<name>A0A371GRV6_MUCPR</name>
<dbReference type="Pfam" id="PF11799">
    <property type="entry name" value="IMS_C"/>
    <property type="match status" value="1"/>
</dbReference>
<comment type="similarity">
    <text evidence="2">Belongs to the DNA polymerase type-Y family.</text>
</comment>
<evidence type="ECO:0000256" key="7">
    <source>
        <dbReference type="ARBA" id="ARBA00022723"/>
    </source>
</evidence>
<keyword evidence="16" id="KW-1185">Reference proteome</keyword>
<proteinExistence type="inferred from homology"/>
<accession>A0A371GRV6</accession>
<dbReference type="PANTHER" id="PTHR45990:SF1">
    <property type="entry name" value="DNA REPAIR PROTEIN REV1"/>
    <property type="match status" value="1"/>
</dbReference>
<dbReference type="GO" id="GO:0005634">
    <property type="term" value="C:nucleus"/>
    <property type="evidence" value="ECO:0007669"/>
    <property type="project" value="UniProtKB-SubCell"/>
</dbReference>
<dbReference type="GO" id="GO:0042276">
    <property type="term" value="P:error-prone translesion synthesis"/>
    <property type="evidence" value="ECO:0007669"/>
    <property type="project" value="TreeGrafter"/>
</dbReference>
<dbReference type="GO" id="GO:0046872">
    <property type="term" value="F:metal ion binding"/>
    <property type="evidence" value="ECO:0007669"/>
    <property type="project" value="UniProtKB-KW"/>
</dbReference>
<reference evidence="15" key="1">
    <citation type="submission" date="2018-05" db="EMBL/GenBank/DDBJ databases">
        <title>Draft genome of Mucuna pruriens seed.</title>
        <authorList>
            <person name="Nnadi N.E."/>
            <person name="Vos R."/>
            <person name="Hasami M.H."/>
            <person name="Devisetty U.K."/>
            <person name="Aguiy J.C."/>
        </authorList>
    </citation>
    <scope>NUCLEOTIDE SEQUENCE [LARGE SCALE GENOMIC DNA]</scope>
    <source>
        <strain evidence="15">JCA_2017</strain>
    </source>
</reference>
<evidence type="ECO:0000256" key="2">
    <source>
        <dbReference type="ARBA" id="ARBA00010945"/>
    </source>
</evidence>
<keyword evidence="8" id="KW-0227">DNA damage</keyword>
<dbReference type="PANTHER" id="PTHR45990">
    <property type="entry name" value="DNA REPAIR PROTEIN REV1"/>
    <property type="match status" value="1"/>
</dbReference>
<keyword evidence="6" id="KW-0548">Nucleotidyltransferase</keyword>
<keyword evidence="7" id="KW-0479">Metal-binding</keyword>
<dbReference type="STRING" id="157652.A0A371GRV6"/>
<comment type="caution">
    <text evidence="15">The sequence shown here is derived from an EMBL/GenBank/DDBJ whole genome shotgun (WGS) entry which is preliminary data.</text>
</comment>
<evidence type="ECO:0000256" key="11">
    <source>
        <dbReference type="ARBA" id="ARBA00023204"/>
    </source>
</evidence>
<dbReference type="Gene3D" id="3.30.1490.100">
    <property type="entry name" value="DNA polymerase, Y-family, little finger domain"/>
    <property type="match status" value="1"/>
</dbReference>